<dbReference type="InterPro" id="IPR038375">
    <property type="entry name" value="NDUFAF7_sf"/>
</dbReference>
<comment type="function">
    <text evidence="7">Arginine methyltransferase involved in the assembly or stability of mitochondrial NADH:ubiquinone oxidoreductase complex (complex I).</text>
</comment>
<reference evidence="8 9" key="1">
    <citation type="journal article" date="2021" name="Sci. Rep.">
        <title>The genome of the diatom Chaetoceros tenuissimus carries an ancient integrated fragment of an extant virus.</title>
        <authorList>
            <person name="Hongo Y."/>
            <person name="Kimura K."/>
            <person name="Takaki Y."/>
            <person name="Yoshida Y."/>
            <person name="Baba S."/>
            <person name="Kobayashi G."/>
            <person name="Nagasaki K."/>
            <person name="Hano T."/>
            <person name="Tomaru Y."/>
        </authorList>
    </citation>
    <scope>NUCLEOTIDE SEQUENCE [LARGE SCALE GENOMIC DNA]</scope>
    <source>
        <strain evidence="8 9">NIES-3715</strain>
    </source>
</reference>
<dbReference type="EMBL" id="BLLK01000045">
    <property type="protein sequence ID" value="GFH51428.1"/>
    <property type="molecule type" value="Genomic_DNA"/>
</dbReference>
<evidence type="ECO:0000313" key="8">
    <source>
        <dbReference type="EMBL" id="GFH51428.1"/>
    </source>
</evidence>
<evidence type="ECO:0000256" key="6">
    <source>
        <dbReference type="ARBA" id="ARBA00048612"/>
    </source>
</evidence>
<dbReference type="PANTHER" id="PTHR12049">
    <property type="entry name" value="PROTEIN ARGININE METHYLTRANSFERASE NDUFAF7, MITOCHONDRIAL"/>
    <property type="match status" value="1"/>
</dbReference>
<dbReference type="Gene3D" id="3.40.50.12710">
    <property type="match status" value="1"/>
</dbReference>
<gene>
    <name evidence="8" type="ORF">CTEN210_07904</name>
</gene>
<protein>
    <recommendedName>
        <fullName evidence="7">Protein arginine methyltransferase NDUFAF7</fullName>
        <ecNumber evidence="7">2.1.1.320</ecNumber>
    </recommendedName>
</protein>
<evidence type="ECO:0000256" key="2">
    <source>
        <dbReference type="ARBA" id="ARBA00005891"/>
    </source>
</evidence>
<evidence type="ECO:0000256" key="1">
    <source>
        <dbReference type="ARBA" id="ARBA00004173"/>
    </source>
</evidence>
<proteinExistence type="inferred from homology"/>
<dbReference type="Pfam" id="PF02636">
    <property type="entry name" value="Methyltransf_28"/>
    <property type="match status" value="1"/>
</dbReference>
<keyword evidence="9" id="KW-1185">Reference proteome</keyword>
<comment type="subcellular location">
    <subcellularLocation>
        <location evidence="1 7">Mitochondrion</location>
    </subcellularLocation>
</comment>
<accession>A0AAD3CSL3</accession>
<evidence type="ECO:0000256" key="4">
    <source>
        <dbReference type="ARBA" id="ARBA00022679"/>
    </source>
</evidence>
<keyword evidence="5 7" id="KW-0496">Mitochondrion</keyword>
<name>A0AAD3CSL3_9STRA</name>
<evidence type="ECO:0000256" key="3">
    <source>
        <dbReference type="ARBA" id="ARBA00022603"/>
    </source>
</evidence>
<keyword evidence="3 7" id="KW-0489">Methyltransferase</keyword>
<dbReference type="Proteomes" id="UP001054902">
    <property type="component" value="Unassembled WGS sequence"/>
</dbReference>
<evidence type="ECO:0000313" key="9">
    <source>
        <dbReference type="Proteomes" id="UP001054902"/>
    </source>
</evidence>
<comment type="similarity">
    <text evidence="2 7">Belongs to the NDUFAF7 family.</text>
</comment>
<comment type="catalytic activity">
    <reaction evidence="6 7">
        <text>L-arginyl-[protein] + 2 S-adenosyl-L-methionine = N(omega),N(omega)'-dimethyl-L-arginyl-[protein] + 2 S-adenosyl-L-homocysteine + 2 H(+)</text>
        <dbReference type="Rhea" id="RHEA:48108"/>
        <dbReference type="Rhea" id="RHEA-COMP:10532"/>
        <dbReference type="Rhea" id="RHEA-COMP:11992"/>
        <dbReference type="ChEBI" id="CHEBI:15378"/>
        <dbReference type="ChEBI" id="CHEBI:29965"/>
        <dbReference type="ChEBI" id="CHEBI:57856"/>
        <dbReference type="ChEBI" id="CHEBI:59789"/>
        <dbReference type="ChEBI" id="CHEBI:88221"/>
        <dbReference type="EC" id="2.1.1.320"/>
    </reaction>
</comment>
<keyword evidence="4 7" id="KW-0808">Transferase</keyword>
<sequence length="390" mass="45085">MILRKYIHQRLSLYYQQPKNAVVGSLLQSDHINFKRILGHWHWQRIFDTLYKKQEGQWLTPVELFKPHYSQVIANFIAKEARNIDYGERIEVVEMGAGRGTNAKCVLDHLEHKHNELYRNIKYTIMDSSPTLLELQRDVLLSGENNHESKVNLEKVDVLDIAEGNSNFLKKSKDKTILVAMEVLDNLPHDKITTCRNTGVPLQANLVEDKETGELQENFAPLKDPLLQNLIDTYPSYLPPTGYRWVPTIGAQMLRRLFEIRPNSSVVLADFDYLPPPDIMSTASQRRITKRADGEPLVTDMKDKDHECYLNTSELCDILFPTDFELLQQYVLNILPSNAYLNVEVMKQKDFLQEYGKNQIKNTTSWTGYSPLIEDFSNCSVLTVSNYKMD</sequence>
<dbReference type="GO" id="GO:0032259">
    <property type="term" value="P:methylation"/>
    <property type="evidence" value="ECO:0007669"/>
    <property type="project" value="UniProtKB-KW"/>
</dbReference>
<dbReference type="EC" id="2.1.1.320" evidence="7"/>
<organism evidence="8 9">
    <name type="scientific">Chaetoceros tenuissimus</name>
    <dbReference type="NCBI Taxonomy" id="426638"/>
    <lineage>
        <taxon>Eukaryota</taxon>
        <taxon>Sar</taxon>
        <taxon>Stramenopiles</taxon>
        <taxon>Ochrophyta</taxon>
        <taxon>Bacillariophyta</taxon>
        <taxon>Coscinodiscophyceae</taxon>
        <taxon>Chaetocerotophycidae</taxon>
        <taxon>Chaetocerotales</taxon>
        <taxon>Chaetocerotaceae</taxon>
        <taxon>Chaetoceros</taxon>
    </lineage>
</organism>
<evidence type="ECO:0000256" key="7">
    <source>
        <dbReference type="RuleBase" id="RU364114"/>
    </source>
</evidence>
<dbReference type="SUPFAM" id="SSF53335">
    <property type="entry name" value="S-adenosyl-L-methionine-dependent methyltransferases"/>
    <property type="match status" value="1"/>
</dbReference>
<dbReference type="InterPro" id="IPR003788">
    <property type="entry name" value="NDUFAF7"/>
</dbReference>
<evidence type="ECO:0000256" key="5">
    <source>
        <dbReference type="ARBA" id="ARBA00023128"/>
    </source>
</evidence>
<dbReference type="GO" id="GO:0035243">
    <property type="term" value="F:protein-arginine omega-N symmetric methyltransferase activity"/>
    <property type="evidence" value="ECO:0007669"/>
    <property type="project" value="UniProtKB-EC"/>
</dbReference>
<comment type="caution">
    <text evidence="8">The sequence shown here is derived from an EMBL/GenBank/DDBJ whole genome shotgun (WGS) entry which is preliminary data.</text>
</comment>
<dbReference type="PANTHER" id="PTHR12049:SF5">
    <property type="entry name" value="PROTEIN ARGININE METHYLTRANSFERASE NDUFAF7 HOMOLOG, MITOCHONDRIAL"/>
    <property type="match status" value="1"/>
</dbReference>
<dbReference type="GO" id="GO:0005739">
    <property type="term" value="C:mitochondrion"/>
    <property type="evidence" value="ECO:0007669"/>
    <property type="project" value="UniProtKB-SubCell"/>
</dbReference>
<dbReference type="InterPro" id="IPR029063">
    <property type="entry name" value="SAM-dependent_MTases_sf"/>
</dbReference>
<dbReference type="AlphaFoldDB" id="A0AAD3CSL3"/>